<protein>
    <recommendedName>
        <fullName evidence="4">protein-serine/threonine phosphatase</fullName>
        <ecNumber evidence="4">3.1.3.16</ecNumber>
    </recommendedName>
</protein>
<dbReference type="InterPro" id="IPR015655">
    <property type="entry name" value="PP2C"/>
</dbReference>
<organism evidence="14 15">
    <name type="scientific">Cuscuta australis</name>
    <dbReference type="NCBI Taxonomy" id="267555"/>
    <lineage>
        <taxon>Eukaryota</taxon>
        <taxon>Viridiplantae</taxon>
        <taxon>Streptophyta</taxon>
        <taxon>Embryophyta</taxon>
        <taxon>Tracheophyta</taxon>
        <taxon>Spermatophyta</taxon>
        <taxon>Magnoliopsida</taxon>
        <taxon>eudicotyledons</taxon>
        <taxon>Gunneridae</taxon>
        <taxon>Pentapetalae</taxon>
        <taxon>asterids</taxon>
        <taxon>lamiids</taxon>
        <taxon>Solanales</taxon>
        <taxon>Convolvulaceae</taxon>
        <taxon>Cuscuteae</taxon>
        <taxon>Cuscuta</taxon>
        <taxon>Cuscuta subgen. Grammica</taxon>
        <taxon>Cuscuta sect. Cleistogrammica</taxon>
    </lineage>
</organism>
<evidence type="ECO:0000256" key="12">
    <source>
        <dbReference type="RuleBase" id="RU003465"/>
    </source>
</evidence>
<comment type="similarity">
    <text evidence="3 12">Belongs to the PP2C family.</text>
</comment>
<comment type="caution">
    <text evidence="14">The sequence shown here is derived from an EMBL/GenBank/DDBJ whole genome shotgun (WGS) entry which is preliminary data.</text>
</comment>
<evidence type="ECO:0000313" key="14">
    <source>
        <dbReference type="EMBL" id="RAL38607.1"/>
    </source>
</evidence>
<reference evidence="14 15" key="1">
    <citation type="submission" date="2018-06" db="EMBL/GenBank/DDBJ databases">
        <title>The Genome of Cuscuta australis (Dodder) Provides Insight into the Evolution of Plant Parasitism.</title>
        <authorList>
            <person name="Liu H."/>
        </authorList>
    </citation>
    <scope>NUCLEOTIDE SEQUENCE [LARGE SCALE GENOMIC DNA]</scope>
    <source>
        <strain evidence="15">cv. Yunnan</strain>
        <tissue evidence="14">Vines</tissue>
    </source>
</reference>
<keyword evidence="7" id="KW-0460">Magnesium</keyword>
<dbReference type="SMART" id="SM00332">
    <property type="entry name" value="PP2Cc"/>
    <property type="match status" value="1"/>
</dbReference>
<evidence type="ECO:0000259" key="13">
    <source>
        <dbReference type="PROSITE" id="PS51746"/>
    </source>
</evidence>
<dbReference type="InterPro" id="IPR036457">
    <property type="entry name" value="PPM-type-like_dom_sf"/>
</dbReference>
<evidence type="ECO:0000256" key="6">
    <source>
        <dbReference type="ARBA" id="ARBA00022801"/>
    </source>
</evidence>
<accession>A0A328CYQ0</accession>
<dbReference type="EC" id="3.1.3.16" evidence="4"/>
<keyword evidence="15" id="KW-1185">Reference proteome</keyword>
<dbReference type="PROSITE" id="PS51746">
    <property type="entry name" value="PPM_2"/>
    <property type="match status" value="1"/>
</dbReference>
<dbReference type="PANTHER" id="PTHR13832">
    <property type="entry name" value="PROTEIN PHOSPHATASE 2C"/>
    <property type="match status" value="1"/>
</dbReference>
<dbReference type="GO" id="GO:0005737">
    <property type="term" value="C:cytoplasm"/>
    <property type="evidence" value="ECO:0007669"/>
    <property type="project" value="UniProtKB-ARBA"/>
</dbReference>
<evidence type="ECO:0000256" key="10">
    <source>
        <dbReference type="ARBA" id="ARBA00047761"/>
    </source>
</evidence>
<dbReference type="GO" id="GO:0005634">
    <property type="term" value="C:nucleus"/>
    <property type="evidence" value="ECO:0007669"/>
    <property type="project" value="UniProtKB-ARBA"/>
</dbReference>
<dbReference type="GO" id="GO:0046872">
    <property type="term" value="F:metal ion binding"/>
    <property type="evidence" value="ECO:0007669"/>
    <property type="project" value="UniProtKB-KW"/>
</dbReference>
<dbReference type="CDD" id="cd00143">
    <property type="entry name" value="PP2Cc"/>
    <property type="match status" value="1"/>
</dbReference>
<evidence type="ECO:0000256" key="2">
    <source>
        <dbReference type="ARBA" id="ARBA00001946"/>
    </source>
</evidence>
<dbReference type="AlphaFoldDB" id="A0A328CYQ0"/>
<dbReference type="InterPro" id="IPR001932">
    <property type="entry name" value="PPM-type_phosphatase-like_dom"/>
</dbReference>
<evidence type="ECO:0000256" key="11">
    <source>
        <dbReference type="ARBA" id="ARBA00048336"/>
    </source>
</evidence>
<feature type="domain" description="PPM-type phosphatase" evidence="13">
    <location>
        <begin position="94"/>
        <end position="365"/>
    </location>
</feature>
<evidence type="ECO:0000256" key="4">
    <source>
        <dbReference type="ARBA" id="ARBA00013081"/>
    </source>
</evidence>
<comment type="cofactor">
    <cofactor evidence="2">
        <name>Mg(2+)</name>
        <dbReference type="ChEBI" id="CHEBI:18420"/>
    </cofactor>
</comment>
<keyword evidence="8 12" id="KW-0904">Protein phosphatase</keyword>
<dbReference type="Proteomes" id="UP000249390">
    <property type="component" value="Unassembled WGS sequence"/>
</dbReference>
<evidence type="ECO:0000256" key="7">
    <source>
        <dbReference type="ARBA" id="ARBA00022842"/>
    </source>
</evidence>
<evidence type="ECO:0000256" key="5">
    <source>
        <dbReference type="ARBA" id="ARBA00022723"/>
    </source>
</evidence>
<gene>
    <name evidence="14" type="ORF">DM860_002585</name>
</gene>
<evidence type="ECO:0000256" key="8">
    <source>
        <dbReference type="ARBA" id="ARBA00022912"/>
    </source>
</evidence>
<evidence type="ECO:0000256" key="1">
    <source>
        <dbReference type="ARBA" id="ARBA00001936"/>
    </source>
</evidence>
<comment type="cofactor">
    <cofactor evidence="1">
        <name>Mn(2+)</name>
        <dbReference type="ChEBI" id="CHEBI:29035"/>
    </cofactor>
</comment>
<dbReference type="GO" id="GO:0004722">
    <property type="term" value="F:protein serine/threonine phosphatase activity"/>
    <property type="evidence" value="ECO:0007669"/>
    <property type="project" value="UniProtKB-EC"/>
</dbReference>
<dbReference type="FunFam" id="3.60.40.10:FF:000004">
    <property type="entry name" value="Probable protein phosphatase 2C 22"/>
    <property type="match status" value="1"/>
</dbReference>
<proteinExistence type="inferred from homology"/>
<dbReference type="EMBL" id="NQVE01000209">
    <property type="protein sequence ID" value="RAL38607.1"/>
    <property type="molecule type" value="Genomic_DNA"/>
</dbReference>
<keyword evidence="5" id="KW-0479">Metal-binding</keyword>
<dbReference type="SMART" id="SM00331">
    <property type="entry name" value="PP2C_SIG"/>
    <property type="match status" value="1"/>
</dbReference>
<sequence>MIVKRSSAADMVAEAEILCQQSVSVQYIRVSKPGAGNDLELFDVETPDVSTPPIEVESLSIEISRSESAVKCSTSIQSAIRHTTRNPNFLPCIRSGSHTDIGARRSNEDEHVRIDDLSAHLGPLYRWPVPSSFYGVFDGHGGSAASAYVKDNALRFFFENADLPQTPVIDEAFLGELERSHQRAFLLADQALADDCTIDATCGTTAITALVLGNYLLVANAGDCRAVLCRKGDAVQISHDHRPSCQYERKRVEDLGGLIEYGYLNGEISVTRALGDWSLKLPYGPTSSPLTAEPEIHQVVLTEDDEFMIIGCDGIWDVMSNQDAVSIVRQELMMHNDPHECAKELVNQALLREKNDNLTAIVVCFTAPPIPSRRPKLRCLTLSDDARNRLRSLLQGN</sequence>
<dbReference type="Gene3D" id="3.60.40.10">
    <property type="entry name" value="PPM-type phosphatase domain"/>
    <property type="match status" value="1"/>
</dbReference>
<dbReference type="PANTHER" id="PTHR13832:SF620">
    <property type="entry name" value="PROTEIN PHOSPHATASE 2C 13-RELATED"/>
    <property type="match status" value="1"/>
</dbReference>
<keyword evidence="6 12" id="KW-0378">Hydrolase</keyword>
<evidence type="ECO:0000256" key="9">
    <source>
        <dbReference type="ARBA" id="ARBA00023211"/>
    </source>
</evidence>
<evidence type="ECO:0000256" key="3">
    <source>
        <dbReference type="ARBA" id="ARBA00006702"/>
    </source>
</evidence>
<dbReference type="Pfam" id="PF00481">
    <property type="entry name" value="PP2C"/>
    <property type="match status" value="1"/>
</dbReference>
<keyword evidence="9" id="KW-0464">Manganese</keyword>
<comment type="catalytic activity">
    <reaction evidence="11">
        <text>O-phospho-L-threonyl-[protein] + H2O = L-threonyl-[protein] + phosphate</text>
        <dbReference type="Rhea" id="RHEA:47004"/>
        <dbReference type="Rhea" id="RHEA-COMP:11060"/>
        <dbReference type="Rhea" id="RHEA-COMP:11605"/>
        <dbReference type="ChEBI" id="CHEBI:15377"/>
        <dbReference type="ChEBI" id="CHEBI:30013"/>
        <dbReference type="ChEBI" id="CHEBI:43474"/>
        <dbReference type="ChEBI" id="CHEBI:61977"/>
        <dbReference type="EC" id="3.1.3.16"/>
    </reaction>
</comment>
<comment type="catalytic activity">
    <reaction evidence="10">
        <text>O-phospho-L-seryl-[protein] + H2O = L-seryl-[protein] + phosphate</text>
        <dbReference type="Rhea" id="RHEA:20629"/>
        <dbReference type="Rhea" id="RHEA-COMP:9863"/>
        <dbReference type="Rhea" id="RHEA-COMP:11604"/>
        <dbReference type="ChEBI" id="CHEBI:15377"/>
        <dbReference type="ChEBI" id="CHEBI:29999"/>
        <dbReference type="ChEBI" id="CHEBI:43474"/>
        <dbReference type="ChEBI" id="CHEBI:83421"/>
        <dbReference type="EC" id="3.1.3.16"/>
    </reaction>
</comment>
<dbReference type="PROSITE" id="PS01032">
    <property type="entry name" value="PPM_1"/>
    <property type="match status" value="1"/>
</dbReference>
<evidence type="ECO:0000313" key="15">
    <source>
        <dbReference type="Proteomes" id="UP000249390"/>
    </source>
</evidence>
<name>A0A328CYQ0_9ASTE</name>
<dbReference type="SUPFAM" id="SSF81606">
    <property type="entry name" value="PP2C-like"/>
    <property type="match status" value="1"/>
</dbReference>
<dbReference type="InterPro" id="IPR000222">
    <property type="entry name" value="PP2C_BS"/>
</dbReference>